<dbReference type="InterPro" id="IPR007157">
    <property type="entry name" value="PspA_VIPP1"/>
</dbReference>
<name>A0A4R5TWC7_9MICC</name>
<proteinExistence type="inferred from homology"/>
<dbReference type="EMBL" id="SMTK01000003">
    <property type="protein sequence ID" value="TDK25412.1"/>
    <property type="molecule type" value="Genomic_DNA"/>
</dbReference>
<dbReference type="RefSeq" id="WP_133403681.1">
    <property type="nucleotide sequence ID" value="NZ_SMTK01000003.1"/>
</dbReference>
<evidence type="ECO:0000256" key="1">
    <source>
        <dbReference type="ARBA" id="ARBA00043985"/>
    </source>
</evidence>
<evidence type="ECO:0000313" key="2">
    <source>
        <dbReference type="EMBL" id="TDK25412.1"/>
    </source>
</evidence>
<accession>A0A4R5TWC7</accession>
<keyword evidence="3" id="KW-1185">Reference proteome</keyword>
<reference evidence="2 3" key="1">
    <citation type="submission" date="2019-03" db="EMBL/GenBank/DDBJ databases">
        <title>Arthrobacter sp. nov., an bacterium isolated from biocrust in Mu Us Desert.</title>
        <authorList>
            <person name="Lixiong L."/>
        </authorList>
    </citation>
    <scope>NUCLEOTIDE SEQUENCE [LARGE SCALE GENOMIC DNA]</scope>
    <source>
        <strain evidence="2 3">SLN-3</strain>
    </source>
</reference>
<dbReference type="PANTHER" id="PTHR31088">
    <property type="entry name" value="MEMBRANE-ASSOCIATED PROTEIN VIPP1, CHLOROPLASTIC"/>
    <property type="match status" value="1"/>
</dbReference>
<organism evidence="2 3">
    <name type="scientific">Arthrobacter crusticola</name>
    <dbReference type="NCBI Taxonomy" id="2547960"/>
    <lineage>
        <taxon>Bacteria</taxon>
        <taxon>Bacillati</taxon>
        <taxon>Actinomycetota</taxon>
        <taxon>Actinomycetes</taxon>
        <taxon>Micrococcales</taxon>
        <taxon>Micrococcaceae</taxon>
        <taxon>Arthrobacter</taxon>
    </lineage>
</organism>
<comment type="similarity">
    <text evidence="1">Belongs to the PspA/Vipp/IM30 family.</text>
</comment>
<dbReference type="AlphaFoldDB" id="A0A4R5TWC7"/>
<protein>
    <recommendedName>
        <fullName evidence="4">PspA/IM30 family protein</fullName>
    </recommendedName>
</protein>
<dbReference type="Proteomes" id="UP000295411">
    <property type="component" value="Unassembled WGS sequence"/>
</dbReference>
<gene>
    <name evidence="2" type="ORF">E2F48_09100</name>
</gene>
<dbReference type="Pfam" id="PF04012">
    <property type="entry name" value="PspA_IM30"/>
    <property type="match status" value="1"/>
</dbReference>
<dbReference type="OrthoDB" id="4943591at2"/>
<evidence type="ECO:0008006" key="4">
    <source>
        <dbReference type="Google" id="ProtNLM"/>
    </source>
</evidence>
<evidence type="ECO:0000313" key="3">
    <source>
        <dbReference type="Proteomes" id="UP000295411"/>
    </source>
</evidence>
<comment type="caution">
    <text evidence="2">The sequence shown here is derived from an EMBL/GenBank/DDBJ whole genome shotgun (WGS) entry which is preliminary data.</text>
</comment>
<dbReference type="PANTHER" id="PTHR31088:SF6">
    <property type="entry name" value="PHAGE SHOCK PROTEIN A"/>
    <property type="match status" value="1"/>
</dbReference>
<sequence length="232" mass="25103">MSLSRRISRIVRANKAAVQPVEDPRVTAANAQRAQHAALDSARRGAADVAAHRRRLEILAGEAAARVRHFEAHAAAAVARGDDNAAREALRGQLGAAKHLQTLSGQLQEIDVQARRLAADVARLEERMSDSWLRHQALLAQHAAAEASARAQEALRSSAGPIGGGELAAREAEREVRRLQALAAAREELAWSDPSSQRVQEAFEELEADSAARLELARLKEQRARGSRPGQQ</sequence>